<reference evidence="9 10" key="1">
    <citation type="submission" date="2019-03" db="EMBL/GenBank/DDBJ databases">
        <title>Draft genome sequences of novel Actinobacteria.</title>
        <authorList>
            <person name="Sahin N."/>
            <person name="Ay H."/>
            <person name="Saygin H."/>
        </authorList>
    </citation>
    <scope>NUCLEOTIDE SEQUENCE [LARGE SCALE GENOMIC DNA]</scope>
    <source>
        <strain evidence="9 10">6K102</strain>
    </source>
</reference>
<dbReference type="GO" id="GO:0005524">
    <property type="term" value="F:ATP binding"/>
    <property type="evidence" value="ECO:0007669"/>
    <property type="project" value="UniProtKB-UniRule"/>
</dbReference>
<feature type="compositionally biased region" description="Low complexity" evidence="6">
    <location>
        <begin position="473"/>
        <end position="485"/>
    </location>
</feature>
<keyword evidence="7" id="KW-0812">Transmembrane</keyword>
<dbReference type="PROSITE" id="PS00107">
    <property type="entry name" value="PROTEIN_KINASE_ATP"/>
    <property type="match status" value="1"/>
</dbReference>
<protein>
    <recommendedName>
        <fullName evidence="8">Protein kinase domain-containing protein</fullName>
    </recommendedName>
</protein>
<keyword evidence="1" id="KW-0808">Transferase</keyword>
<dbReference type="SUPFAM" id="SSF56112">
    <property type="entry name" value="Protein kinase-like (PK-like)"/>
    <property type="match status" value="1"/>
</dbReference>
<keyword evidence="7" id="KW-1133">Transmembrane helix</keyword>
<organism evidence="9 10">
    <name type="scientific">Nonomuraea mesophila</name>
    <dbReference type="NCBI Taxonomy" id="2530382"/>
    <lineage>
        <taxon>Bacteria</taxon>
        <taxon>Bacillati</taxon>
        <taxon>Actinomycetota</taxon>
        <taxon>Actinomycetes</taxon>
        <taxon>Streptosporangiales</taxon>
        <taxon>Streptosporangiaceae</taxon>
        <taxon>Nonomuraea</taxon>
    </lineage>
</organism>
<dbReference type="CDD" id="cd14014">
    <property type="entry name" value="STKc_PknB_like"/>
    <property type="match status" value="1"/>
</dbReference>
<dbReference type="Proteomes" id="UP000295136">
    <property type="component" value="Unassembled WGS sequence"/>
</dbReference>
<evidence type="ECO:0000256" key="5">
    <source>
        <dbReference type="PROSITE-ProRule" id="PRU10141"/>
    </source>
</evidence>
<dbReference type="InterPro" id="IPR008271">
    <property type="entry name" value="Ser/Thr_kinase_AS"/>
</dbReference>
<dbReference type="PROSITE" id="PS50011">
    <property type="entry name" value="PROTEIN_KINASE_DOM"/>
    <property type="match status" value="1"/>
</dbReference>
<feature type="transmembrane region" description="Helical" evidence="7">
    <location>
        <begin position="346"/>
        <end position="368"/>
    </location>
</feature>
<evidence type="ECO:0000256" key="7">
    <source>
        <dbReference type="SAM" id="Phobius"/>
    </source>
</evidence>
<feature type="compositionally biased region" description="Low complexity" evidence="6">
    <location>
        <begin position="492"/>
        <end position="510"/>
    </location>
</feature>
<sequence>MRWSAPGYTEVKQLGEGAGGRVALAVHDETGVEVAIKYLSSRLLHDPAALARFQSEARLLITLRDPHIATLWEYVQDPHGAAIVMELVNGVSLRALLRENGTTGPEAALVVLKGSLLGLAKAHALGLVHRDYKPENVIVRDDGVSKLVDFGIAVPQGTAARTEGTPPYMAPELWDRQPASPATDVYAATAVFFECLTGHRPYRSTEPSVLGYQHLYAPVPAHDVPEPVRGLITRGLAKDPALRPASASAFVAEVEAIAREAYGDDWEERGRRRLAALVVLLALLLPRPETPVPEVGTSLARTVFRGTDPEATRVLRGTGSKATRVLRGTRARATRVKVLRGMRSKAARVVVTAGVAAAAAVTVAVVLLNRQPPPPDPIGAAAVMPPTELSTGPVSGPPETPGAGPESTPSAGTPTEGTPPGSTPDAASESTPGPTSAGTPPSSAGADPEESAAPRRTTTGPARTPGASPPARTPGATPARTPGASLQPVRSPGTTTTPVRNPGTTTTPVGTPTPTPSPATSVLRVGVGGLTVDGKGVARATVTLRTSGTAPVVAVATWRAPGTDGRVQRVRLSGATSYTRTLTWAMGERACGGTLRLGVTTSPAAAGGAGSDTLSLPPCPTEVTGLRVSLGLPAAPGRTATARLRVRASGTAEIPVRAEFAVNGDRVATRSADLSGRTSYTRSLAHTFRSRPCGATLSVTVRAGGRTATARAKVSCPPAVTRVSVQRAALSGGALAATVAVTTSDTQRVRLTVTFAAGGERLGTRTVTLSGGTSYTRTLRLPVEARCGSTWTVTAATVPAAGNGGSTASGSTPECPEEEPDDQPSHSPRPESPGTVR</sequence>
<evidence type="ECO:0000313" key="9">
    <source>
        <dbReference type="EMBL" id="TDE57442.1"/>
    </source>
</evidence>
<feature type="region of interest" description="Disordered" evidence="6">
    <location>
        <begin position="798"/>
        <end position="837"/>
    </location>
</feature>
<evidence type="ECO:0000256" key="4">
    <source>
        <dbReference type="ARBA" id="ARBA00022840"/>
    </source>
</evidence>
<dbReference type="Gene3D" id="1.10.510.10">
    <property type="entry name" value="Transferase(Phosphotransferase) domain 1"/>
    <property type="match status" value="1"/>
</dbReference>
<feature type="compositionally biased region" description="Low complexity" evidence="6">
    <location>
        <begin position="407"/>
        <end position="446"/>
    </location>
</feature>
<dbReference type="InterPro" id="IPR017441">
    <property type="entry name" value="Protein_kinase_ATP_BS"/>
</dbReference>
<evidence type="ECO:0000313" key="10">
    <source>
        <dbReference type="Proteomes" id="UP000295136"/>
    </source>
</evidence>
<keyword evidence="10" id="KW-1185">Reference proteome</keyword>
<dbReference type="RefSeq" id="WP_132629267.1">
    <property type="nucleotide sequence ID" value="NZ_SMLD01000014.1"/>
</dbReference>
<evidence type="ECO:0000256" key="2">
    <source>
        <dbReference type="ARBA" id="ARBA00022741"/>
    </source>
</evidence>
<dbReference type="AlphaFoldDB" id="A0A4R5FVE9"/>
<feature type="region of interest" description="Disordered" evidence="6">
    <location>
        <begin position="377"/>
        <end position="521"/>
    </location>
</feature>
<accession>A0A4R5FVE9</accession>
<dbReference type="PANTHER" id="PTHR43289">
    <property type="entry name" value="MITOGEN-ACTIVATED PROTEIN KINASE KINASE KINASE 20-RELATED"/>
    <property type="match status" value="1"/>
</dbReference>
<comment type="caution">
    <text evidence="9">The sequence shown here is derived from an EMBL/GenBank/DDBJ whole genome shotgun (WGS) entry which is preliminary data.</text>
</comment>
<keyword evidence="2 5" id="KW-0547">Nucleotide-binding</keyword>
<dbReference type="Pfam" id="PF00069">
    <property type="entry name" value="Pkinase"/>
    <property type="match status" value="1"/>
</dbReference>
<dbReference type="InterPro" id="IPR011009">
    <property type="entry name" value="Kinase-like_dom_sf"/>
</dbReference>
<evidence type="ECO:0000256" key="6">
    <source>
        <dbReference type="SAM" id="MobiDB-lite"/>
    </source>
</evidence>
<evidence type="ECO:0000256" key="1">
    <source>
        <dbReference type="ARBA" id="ARBA00022679"/>
    </source>
</evidence>
<keyword evidence="7" id="KW-0472">Membrane</keyword>
<gene>
    <name evidence="9" type="ORF">E1295_08435</name>
</gene>
<evidence type="ECO:0000259" key="8">
    <source>
        <dbReference type="PROSITE" id="PS50011"/>
    </source>
</evidence>
<feature type="domain" description="Protein kinase" evidence="8">
    <location>
        <begin position="8"/>
        <end position="257"/>
    </location>
</feature>
<dbReference type="EMBL" id="SMLD01000014">
    <property type="protein sequence ID" value="TDE57442.1"/>
    <property type="molecule type" value="Genomic_DNA"/>
</dbReference>
<dbReference type="GO" id="GO:0004674">
    <property type="term" value="F:protein serine/threonine kinase activity"/>
    <property type="evidence" value="ECO:0007669"/>
    <property type="project" value="TreeGrafter"/>
</dbReference>
<proteinExistence type="predicted"/>
<dbReference type="PANTHER" id="PTHR43289:SF34">
    <property type="entry name" value="SERINE_THREONINE-PROTEIN KINASE YBDM-RELATED"/>
    <property type="match status" value="1"/>
</dbReference>
<dbReference type="InterPro" id="IPR000719">
    <property type="entry name" value="Prot_kinase_dom"/>
</dbReference>
<dbReference type="PROSITE" id="PS00108">
    <property type="entry name" value="PROTEIN_KINASE_ST"/>
    <property type="match status" value="1"/>
</dbReference>
<keyword evidence="3" id="KW-0418">Kinase</keyword>
<feature type="compositionally biased region" description="Low complexity" evidence="6">
    <location>
        <begin position="454"/>
        <end position="466"/>
    </location>
</feature>
<keyword evidence="4 5" id="KW-0067">ATP-binding</keyword>
<evidence type="ECO:0000256" key="3">
    <source>
        <dbReference type="ARBA" id="ARBA00022777"/>
    </source>
</evidence>
<name>A0A4R5FVE9_9ACTN</name>
<feature type="binding site" evidence="5">
    <location>
        <position position="37"/>
    </location>
    <ligand>
        <name>ATP</name>
        <dbReference type="ChEBI" id="CHEBI:30616"/>
    </ligand>
</feature>